<accession>A0ABW4SJS8</accession>
<protein>
    <submittedName>
        <fullName evidence="2">Uncharacterized protein</fullName>
    </submittedName>
</protein>
<proteinExistence type="predicted"/>
<evidence type="ECO:0000256" key="1">
    <source>
        <dbReference type="SAM" id="SignalP"/>
    </source>
</evidence>
<sequence length="220" mass="25075">MNKKVLIIIFMCLGLILTFPPTPENSSFTSVFRVTEKPAAIVRGTYGAAVTVNVSFGDDNVKQWIQDLEKPYPLLFIQMDWADRYPETIQLINKKNIPIGLLGDSGSTYQEDATKLLGELKQFEKHFDVKPLWFRTMDEVFPVFLHSLLQEAEINALSSSIRWKGGDIPPIEDGEIISVSHHREDRISLIELKKLFDSHEFHSVEDVLFGTSVKIKKIPE</sequence>
<feature type="chain" id="PRO_5047187453" evidence="1">
    <location>
        <begin position="24"/>
        <end position="220"/>
    </location>
</feature>
<keyword evidence="1" id="KW-0732">Signal</keyword>
<dbReference type="RefSeq" id="WP_381540264.1">
    <property type="nucleotide sequence ID" value="NZ_JBHUGI010000037.1"/>
</dbReference>
<organism evidence="2 3">
    <name type="scientific">Sporosarcina siberiensis</name>
    <dbReference type="NCBI Taxonomy" id="1365606"/>
    <lineage>
        <taxon>Bacteria</taxon>
        <taxon>Bacillati</taxon>
        <taxon>Bacillota</taxon>
        <taxon>Bacilli</taxon>
        <taxon>Bacillales</taxon>
        <taxon>Caryophanaceae</taxon>
        <taxon>Sporosarcina</taxon>
    </lineage>
</organism>
<dbReference type="Proteomes" id="UP001597218">
    <property type="component" value="Unassembled WGS sequence"/>
</dbReference>
<feature type="signal peptide" evidence="1">
    <location>
        <begin position="1"/>
        <end position="23"/>
    </location>
</feature>
<comment type="caution">
    <text evidence="2">The sequence shown here is derived from an EMBL/GenBank/DDBJ whole genome shotgun (WGS) entry which is preliminary data.</text>
</comment>
<evidence type="ECO:0000313" key="2">
    <source>
        <dbReference type="EMBL" id="MFD1929788.1"/>
    </source>
</evidence>
<dbReference type="EMBL" id="JBHUGI010000037">
    <property type="protein sequence ID" value="MFD1929788.1"/>
    <property type="molecule type" value="Genomic_DNA"/>
</dbReference>
<name>A0ABW4SJS8_9BACL</name>
<keyword evidence="3" id="KW-1185">Reference proteome</keyword>
<gene>
    <name evidence="2" type="ORF">ACFSFY_17240</name>
</gene>
<evidence type="ECO:0000313" key="3">
    <source>
        <dbReference type="Proteomes" id="UP001597218"/>
    </source>
</evidence>
<reference evidence="3" key="1">
    <citation type="journal article" date="2019" name="Int. J. Syst. Evol. Microbiol.">
        <title>The Global Catalogue of Microorganisms (GCM) 10K type strain sequencing project: providing services to taxonomists for standard genome sequencing and annotation.</title>
        <authorList>
            <consortium name="The Broad Institute Genomics Platform"/>
            <consortium name="The Broad Institute Genome Sequencing Center for Infectious Disease"/>
            <person name="Wu L."/>
            <person name="Ma J."/>
        </authorList>
    </citation>
    <scope>NUCLEOTIDE SEQUENCE [LARGE SCALE GENOMIC DNA]</scope>
    <source>
        <strain evidence="3">CGMCC 4.7177</strain>
    </source>
</reference>